<dbReference type="AlphaFoldDB" id="A0A810QFJ7"/>
<dbReference type="RefSeq" id="WP_187029736.1">
    <property type="nucleotide sequence ID" value="NZ_AP023420.1"/>
</dbReference>
<evidence type="ECO:0008006" key="4">
    <source>
        <dbReference type="Google" id="ProtNLM"/>
    </source>
</evidence>
<gene>
    <name evidence="2" type="ORF">MM59RIKEN_21910</name>
</gene>
<proteinExistence type="predicted"/>
<keyword evidence="3" id="KW-1185">Reference proteome</keyword>
<accession>A0A810QFJ7</accession>
<feature type="transmembrane region" description="Helical" evidence="1">
    <location>
        <begin position="83"/>
        <end position="101"/>
    </location>
</feature>
<keyword evidence="1" id="KW-0812">Transmembrane</keyword>
<dbReference type="KEGG" id="pfaa:MM59RIKEN_21910"/>
<name>A0A810QFJ7_9FIRM</name>
<organism evidence="2 3">
    <name type="scientific">Pusillibacter faecalis</name>
    <dbReference type="NCBI Taxonomy" id="2714358"/>
    <lineage>
        <taxon>Bacteria</taxon>
        <taxon>Bacillati</taxon>
        <taxon>Bacillota</taxon>
        <taxon>Clostridia</taxon>
        <taxon>Eubacteriales</taxon>
        <taxon>Oscillospiraceae</taxon>
        <taxon>Pusillibacter</taxon>
    </lineage>
</organism>
<keyword evidence="1" id="KW-0472">Membrane</keyword>
<evidence type="ECO:0000313" key="2">
    <source>
        <dbReference type="EMBL" id="BCK84872.1"/>
    </source>
</evidence>
<evidence type="ECO:0000313" key="3">
    <source>
        <dbReference type="Proteomes" id="UP000679848"/>
    </source>
</evidence>
<dbReference type="EMBL" id="AP023420">
    <property type="protein sequence ID" value="BCK84872.1"/>
    <property type="molecule type" value="Genomic_DNA"/>
</dbReference>
<evidence type="ECO:0000256" key="1">
    <source>
        <dbReference type="SAM" id="Phobius"/>
    </source>
</evidence>
<dbReference type="Proteomes" id="UP000679848">
    <property type="component" value="Chromosome"/>
</dbReference>
<reference evidence="2" key="1">
    <citation type="submission" date="2020-09" db="EMBL/GenBank/DDBJ databases">
        <title>New species isolated from human feces.</title>
        <authorList>
            <person name="Kitahara M."/>
            <person name="Shigeno Y."/>
            <person name="Shime M."/>
            <person name="Matsumoto Y."/>
            <person name="Nakamura S."/>
            <person name="Motooka D."/>
            <person name="Fukuoka S."/>
            <person name="Nishikawa H."/>
            <person name="Benno Y."/>
        </authorList>
    </citation>
    <scope>NUCLEOTIDE SEQUENCE</scope>
    <source>
        <strain evidence="2">MM59</strain>
    </source>
</reference>
<keyword evidence="1" id="KW-1133">Transmembrane helix</keyword>
<sequence>MDVFRNDGHLSDGVLESLIHNGEALDELTRLEAAEHLAFCDQCLQRYTDLLAGTELLIPANSCQDRLWPRIRFRAIRLLTSRYATAAAAVALALTLLWGSAGAPLRESAGRAFLQETGNAVAEHIQQMPQRWDDSIQGLLNDINGFLEPFSGGRPHTNQGGTNT</sequence>
<protein>
    <recommendedName>
        <fullName evidence="4">Zinc-finger domain-containing protein</fullName>
    </recommendedName>
</protein>